<accession>A0ABR9DER9</accession>
<comment type="caution">
    <text evidence="2">The sequence shown here is derived from an EMBL/GenBank/DDBJ whole genome shotgun (WGS) entry which is preliminary data.</text>
</comment>
<dbReference type="GO" id="GO:0004386">
    <property type="term" value="F:helicase activity"/>
    <property type="evidence" value="ECO:0007669"/>
    <property type="project" value="UniProtKB-KW"/>
</dbReference>
<dbReference type="Pfam" id="PF08463">
    <property type="entry name" value="EcoEI_R_C"/>
    <property type="match status" value="1"/>
</dbReference>
<dbReference type="InterPro" id="IPR006935">
    <property type="entry name" value="Helicase/UvrB_N"/>
</dbReference>
<dbReference type="Gene3D" id="3.40.50.300">
    <property type="entry name" value="P-loop containing nucleotide triphosphate hydrolases"/>
    <property type="match status" value="2"/>
</dbReference>
<name>A0ABR9DER9_9GAMM</name>
<evidence type="ECO:0000259" key="1">
    <source>
        <dbReference type="PROSITE" id="PS51192"/>
    </source>
</evidence>
<evidence type="ECO:0000313" key="3">
    <source>
        <dbReference type="Proteomes" id="UP000641152"/>
    </source>
</evidence>
<dbReference type="Pfam" id="PF04851">
    <property type="entry name" value="ResIII"/>
    <property type="match status" value="1"/>
</dbReference>
<proteinExistence type="predicted"/>
<dbReference type="Proteomes" id="UP000641152">
    <property type="component" value="Unassembled WGS sequence"/>
</dbReference>
<dbReference type="InterPro" id="IPR027417">
    <property type="entry name" value="P-loop_NTPase"/>
</dbReference>
<dbReference type="CDD" id="cd18032">
    <property type="entry name" value="DEXHc_RE_I_III_res"/>
    <property type="match status" value="1"/>
</dbReference>
<protein>
    <submittedName>
        <fullName evidence="2">DEAD/DEAH box helicase family protein</fullName>
    </submittedName>
</protein>
<dbReference type="PANTHER" id="PTHR47396">
    <property type="entry name" value="TYPE I RESTRICTION ENZYME ECOKI R PROTEIN"/>
    <property type="match status" value="1"/>
</dbReference>
<dbReference type="Gene3D" id="3.90.1570.30">
    <property type="match status" value="1"/>
</dbReference>
<keyword evidence="2" id="KW-0547">Nucleotide-binding</keyword>
<reference evidence="2 3" key="1">
    <citation type="submission" date="2020-09" db="EMBL/GenBank/DDBJ databases">
        <title>Methylomonas albis sp. nov. and Methylomonas fluvii sp. nov.: Two cold-adapted methanotrophs from the River Elbe and an amended description of Methylovulum psychrotolerans strain Eb1.</title>
        <authorList>
            <person name="Bussmann I.K."/>
            <person name="Klings K.-W."/>
            <person name="Warnstedt J."/>
            <person name="Hoppert M."/>
            <person name="Saborowski A."/>
            <person name="Horn F."/>
            <person name="Liebner S."/>
        </authorList>
    </citation>
    <scope>NUCLEOTIDE SEQUENCE [LARGE SCALE GENOMIC DNA]</scope>
    <source>
        <strain evidence="2 3">EbB</strain>
    </source>
</reference>
<gene>
    <name evidence="2" type="ORF">EBB_07500</name>
</gene>
<dbReference type="InterPro" id="IPR001650">
    <property type="entry name" value="Helicase_C-like"/>
</dbReference>
<keyword evidence="3" id="KW-1185">Reference proteome</keyword>
<dbReference type="NCBIfam" id="NF046051">
    <property type="entry name" value="restrict_EcoAI"/>
    <property type="match status" value="1"/>
</dbReference>
<dbReference type="SMART" id="SM00487">
    <property type="entry name" value="DEXDc"/>
    <property type="match status" value="1"/>
</dbReference>
<sequence length="834" mass="94674">MNEAETRAEYIDPALAQAGWGVVEGSRIRREYSITLGRLEGHGKRGKALTADYVLEYRNTKLAVVEAKAWDKALTEGVGQAKDYAQKLAIRFSYASNGQGVYAIDMHTGVEGERSEFPSPDELWNATFARQNAWRDRFAAVPFEDRGGYFQGRYYQDIAIDKVLAAIAEGKDRVLLTLATGTGKTFIAFQLAWKLFHSRWNLNDWRFDALSANGQPSRRPRILFLADRNILADQGYNAFSAFPEDALVRIAPDEIRKKGKVPKNGNIFFTIFQTFISGPVSPTVRPEPVEGQTLSVHGSTSSPRTDAELMQYKRNFYFGEYPPDFFDFIVIDECHRGGANDESNWRGILDYFSPAVQLGLTATPKRKDNVDTYAYFGEPVFIYSLKDGINDGYLTPFRVKQIATTLDDYVFTTDDTVVEGEIEMGKRYEEKDFNKIIEIREREKKRVEIFLAQINPREKTLVFCANQQHALLIRDLINELKTVNDPNYCHRVTANDGALGEQWLRDFQDNEKSIPTILTTSQKLSTGVDARNVRNIVLLRPVNSMIEFKQIIGRGTRLYDGKDYFTIYDFVRAHHHFSDPEWDGEPLEPEACIKCGSYPCQCEKPIPQPCKTCGQQPCQCPQPPCERCGETPCVCRQKNKTKVKLADGKERAIQHMLVTSFWHPDGTPMSAAQFLEALFGKLPEFFRDEDELRGLWSEPDTRKKLLEGLAENGFGKDQLVEMQKIIAAENSDLFDVLAFVAYALTPISREHRADTAKVEIGRHFNYRQQAFLDFVLGHYVSVGVDELDQANLKQLLKLKYQNSIADAVADLGKPEQIGQVFSGFQKFLYRQAVG</sequence>
<keyword evidence="2" id="KW-0378">Hydrolase</keyword>
<organism evidence="2 3">
    <name type="scientific">Methylomonas fluvii</name>
    <dbReference type="NCBI Taxonomy" id="1854564"/>
    <lineage>
        <taxon>Bacteria</taxon>
        <taxon>Pseudomonadati</taxon>
        <taxon>Pseudomonadota</taxon>
        <taxon>Gammaproteobacteria</taxon>
        <taxon>Methylococcales</taxon>
        <taxon>Methylococcaceae</taxon>
        <taxon>Methylomonas</taxon>
    </lineage>
</organism>
<keyword evidence="2" id="KW-0067">ATP-binding</keyword>
<dbReference type="PANTHER" id="PTHR47396:SF1">
    <property type="entry name" value="ATP-DEPENDENT HELICASE IRC3-RELATED"/>
    <property type="match status" value="1"/>
</dbReference>
<dbReference type="Pfam" id="PF00271">
    <property type="entry name" value="Helicase_C"/>
    <property type="match status" value="1"/>
</dbReference>
<dbReference type="InterPro" id="IPR013670">
    <property type="entry name" value="EcoEI_R_C_dom"/>
</dbReference>
<dbReference type="RefSeq" id="WP_192393137.1">
    <property type="nucleotide sequence ID" value="NZ_CAJHIU010000001.1"/>
</dbReference>
<dbReference type="CDD" id="cd18799">
    <property type="entry name" value="SF2_C_EcoAI-like"/>
    <property type="match status" value="1"/>
</dbReference>
<keyword evidence="2" id="KW-0347">Helicase</keyword>
<dbReference type="EMBL" id="JACXST010000001">
    <property type="protein sequence ID" value="MBD9360382.1"/>
    <property type="molecule type" value="Genomic_DNA"/>
</dbReference>
<dbReference type="InterPro" id="IPR014001">
    <property type="entry name" value="Helicase_ATP-bd"/>
</dbReference>
<dbReference type="SUPFAM" id="SSF52540">
    <property type="entry name" value="P-loop containing nucleoside triphosphate hydrolases"/>
    <property type="match status" value="1"/>
</dbReference>
<dbReference type="PROSITE" id="PS51192">
    <property type="entry name" value="HELICASE_ATP_BIND_1"/>
    <property type="match status" value="1"/>
</dbReference>
<evidence type="ECO:0000313" key="2">
    <source>
        <dbReference type="EMBL" id="MBD9360382.1"/>
    </source>
</evidence>
<dbReference type="InterPro" id="IPR050742">
    <property type="entry name" value="Helicase_Restrict-Modif_Enz"/>
</dbReference>
<feature type="domain" description="Helicase ATP-binding" evidence="1">
    <location>
        <begin position="165"/>
        <end position="382"/>
    </location>
</feature>